<dbReference type="PROSITE" id="PS00028">
    <property type="entry name" value="ZINC_FINGER_C2H2_1"/>
    <property type="match status" value="1"/>
</dbReference>
<evidence type="ECO:0000313" key="4">
    <source>
        <dbReference type="Proteomes" id="UP000033140"/>
    </source>
</evidence>
<dbReference type="InterPro" id="IPR013087">
    <property type="entry name" value="Znf_C2H2_type"/>
</dbReference>
<dbReference type="RefSeq" id="XP_019023583.1">
    <property type="nucleotide sequence ID" value="XM_019170193.1"/>
</dbReference>
<dbReference type="Proteomes" id="UP000033140">
    <property type="component" value="Unassembled WGS sequence"/>
</dbReference>
<reference evidence="3 4" key="1">
    <citation type="journal article" date="2011" name="J. Gen. Appl. Microbiol.">
        <title>Draft genome sequencing of the enigmatic yeast Saitoella complicata.</title>
        <authorList>
            <person name="Nishida H."/>
            <person name="Hamamoto M."/>
            <person name="Sugiyama J."/>
        </authorList>
    </citation>
    <scope>NUCLEOTIDE SEQUENCE [LARGE SCALE GENOMIC DNA]</scope>
    <source>
        <strain evidence="3 4">NRRL Y-17804</strain>
    </source>
</reference>
<dbReference type="AlphaFoldDB" id="A0A0E9NKU0"/>
<protein>
    <recommendedName>
        <fullName evidence="2">C2H2-type domain-containing protein</fullName>
    </recommendedName>
</protein>
<feature type="domain" description="C2H2-type" evidence="2">
    <location>
        <begin position="54"/>
        <end position="75"/>
    </location>
</feature>
<dbReference type="EMBL" id="BACD03000033">
    <property type="protein sequence ID" value="GAO50492.1"/>
    <property type="molecule type" value="Genomic_DNA"/>
</dbReference>
<dbReference type="PANTHER" id="PTHR21354:SF0">
    <property type="entry name" value="ZINC FINGER PROTEIN 511"/>
    <property type="match status" value="1"/>
</dbReference>
<name>A0A0E9NKU0_SAICN</name>
<dbReference type="OMA" id="MGIKRSH"/>
<evidence type="ECO:0000313" key="3">
    <source>
        <dbReference type="EMBL" id="GAO50492.1"/>
    </source>
</evidence>
<evidence type="ECO:0000256" key="1">
    <source>
        <dbReference type="SAM" id="MobiDB-lite"/>
    </source>
</evidence>
<sequence>MKRSLSEDESSEASDTENIHDTGDASKAQRVDGDVDQDRTSQYQSVTCYHPPACNLCPKTFPNITAYESHFHTYHSNVCFTCRTNLPSPRLLELHLAENHDPFWSARKAKGESVYGCFVEGCPKMYKSWKKRIEHLVGKHEFLREYNFNLVNFGLSKSTNLLTTPNARKADGPWRRQHAQPKHGGSESPRTARNTKSTEGSTEIDKPTEAAPMAASISQEENMAIFRHQKQTIEQPRALREGKSRKQEVLPPGAPEKAAVSQPTPVANKNTGNDDLAGLTKAMSTVSLIPRSVRPGKGR</sequence>
<evidence type="ECO:0000259" key="2">
    <source>
        <dbReference type="PROSITE" id="PS00028"/>
    </source>
</evidence>
<dbReference type="OrthoDB" id="18440at2759"/>
<dbReference type="InterPro" id="IPR039258">
    <property type="entry name" value="ZNF511"/>
</dbReference>
<dbReference type="PANTHER" id="PTHR21354">
    <property type="entry name" value="ZINC FINGER PROTEIN 511"/>
    <property type="match status" value="1"/>
</dbReference>
<feature type="compositionally biased region" description="Basic and acidic residues" evidence="1">
    <location>
        <begin position="17"/>
        <end position="36"/>
    </location>
</feature>
<organism evidence="3 4">
    <name type="scientific">Saitoella complicata (strain BCRC 22490 / CBS 7301 / JCM 7358 / NBRC 10748 / NRRL Y-17804)</name>
    <dbReference type="NCBI Taxonomy" id="698492"/>
    <lineage>
        <taxon>Eukaryota</taxon>
        <taxon>Fungi</taxon>
        <taxon>Dikarya</taxon>
        <taxon>Ascomycota</taxon>
        <taxon>Taphrinomycotina</taxon>
        <taxon>Taphrinomycotina incertae sedis</taxon>
        <taxon>Saitoella</taxon>
    </lineage>
</organism>
<feature type="region of interest" description="Disordered" evidence="1">
    <location>
        <begin position="1"/>
        <end position="36"/>
    </location>
</feature>
<accession>A0A0E9NKU0</accession>
<feature type="region of interest" description="Disordered" evidence="1">
    <location>
        <begin position="162"/>
        <end position="215"/>
    </location>
</feature>
<comment type="caution">
    <text evidence="3">The sequence shown here is derived from an EMBL/GenBank/DDBJ whole genome shotgun (WGS) entry which is preliminary data.</text>
</comment>
<keyword evidence="4" id="KW-1185">Reference proteome</keyword>
<feature type="compositionally biased region" description="Polar residues" evidence="1">
    <location>
        <begin position="188"/>
        <end position="201"/>
    </location>
</feature>
<feature type="compositionally biased region" description="Polar residues" evidence="1">
    <location>
        <begin position="261"/>
        <end position="273"/>
    </location>
</feature>
<reference evidence="3 4" key="2">
    <citation type="journal article" date="2014" name="J. Gen. Appl. Microbiol.">
        <title>The early diverging ascomycetous budding yeast Saitoella complicata has three histone deacetylases belonging to the Clr6, Hos2, and Rpd3 lineages.</title>
        <authorList>
            <person name="Nishida H."/>
            <person name="Matsumoto T."/>
            <person name="Kondo S."/>
            <person name="Hamamoto M."/>
            <person name="Yoshikawa H."/>
        </authorList>
    </citation>
    <scope>NUCLEOTIDE SEQUENCE [LARGE SCALE GENOMIC DNA]</scope>
    <source>
        <strain evidence="3 4">NRRL Y-17804</strain>
    </source>
</reference>
<reference evidence="3 4" key="3">
    <citation type="journal article" date="2015" name="Genome Announc.">
        <title>Draft Genome Sequence of the Archiascomycetous Yeast Saitoella complicata.</title>
        <authorList>
            <person name="Yamauchi K."/>
            <person name="Kondo S."/>
            <person name="Hamamoto M."/>
            <person name="Takahashi Y."/>
            <person name="Ogura Y."/>
            <person name="Hayashi T."/>
            <person name="Nishida H."/>
        </authorList>
    </citation>
    <scope>NUCLEOTIDE SEQUENCE [LARGE SCALE GENOMIC DNA]</scope>
    <source>
        <strain evidence="3 4">NRRL Y-17804</strain>
    </source>
</reference>
<feature type="compositionally biased region" description="Basic and acidic residues" evidence="1">
    <location>
        <begin position="237"/>
        <end position="248"/>
    </location>
</feature>
<proteinExistence type="predicted"/>
<feature type="region of interest" description="Disordered" evidence="1">
    <location>
        <begin position="233"/>
        <end position="283"/>
    </location>
</feature>
<dbReference type="SMART" id="SM00355">
    <property type="entry name" value="ZnF_C2H2"/>
    <property type="match status" value="3"/>
</dbReference>
<gene>
    <name evidence="3" type="ORF">G7K_4616-t1</name>
</gene>